<dbReference type="Proteomes" id="UP000318693">
    <property type="component" value="Unassembled WGS sequence"/>
</dbReference>
<keyword evidence="3" id="KW-1185">Reference proteome</keyword>
<gene>
    <name evidence="2" type="ORF">FJ693_13800</name>
</gene>
<dbReference type="EMBL" id="VJXR01000045">
    <property type="protein sequence ID" value="TRW44399.1"/>
    <property type="molecule type" value="Genomic_DNA"/>
</dbReference>
<dbReference type="PROSITE" id="PS51257">
    <property type="entry name" value="PROKAR_LIPOPROTEIN"/>
    <property type="match status" value="1"/>
</dbReference>
<name>A0A552WP69_9MICO</name>
<organism evidence="2 3">
    <name type="scientific">Georgenia yuyongxinii</name>
    <dbReference type="NCBI Taxonomy" id="2589797"/>
    <lineage>
        <taxon>Bacteria</taxon>
        <taxon>Bacillati</taxon>
        <taxon>Actinomycetota</taxon>
        <taxon>Actinomycetes</taxon>
        <taxon>Micrococcales</taxon>
        <taxon>Bogoriellaceae</taxon>
        <taxon>Georgenia</taxon>
    </lineage>
</organism>
<dbReference type="RefSeq" id="WP_143419059.1">
    <property type="nucleotide sequence ID" value="NZ_VJXR01000045.1"/>
</dbReference>
<evidence type="ECO:0000313" key="2">
    <source>
        <dbReference type="EMBL" id="TRW44399.1"/>
    </source>
</evidence>
<proteinExistence type="predicted"/>
<reference evidence="2 3" key="1">
    <citation type="submission" date="2019-07" db="EMBL/GenBank/DDBJ databases">
        <title>Georgenia wutianyii sp. nov. and Georgenia *** sp. nov. isolated from plateau pika (Ochotona curzoniae) in the Qinghai-Tibet plateau of China.</title>
        <authorList>
            <person name="Tian Z."/>
        </authorList>
    </citation>
    <scope>NUCLEOTIDE SEQUENCE [LARGE SCALE GENOMIC DNA]</scope>
    <source>
        <strain evidence="2 3">Z446</strain>
    </source>
</reference>
<accession>A0A552WP69</accession>
<comment type="caution">
    <text evidence="2">The sequence shown here is derived from an EMBL/GenBank/DDBJ whole genome shotgun (WGS) entry which is preliminary data.</text>
</comment>
<evidence type="ECO:0000256" key="1">
    <source>
        <dbReference type="SAM" id="MobiDB-lite"/>
    </source>
</evidence>
<sequence>MTRVESELGATKRSARFAVSVTLLFLVWGLAACAPDEADSDSPYAAEFEQARNQATTDFQREVLADDTITDAEFREVQQRYVDCLADAGIQAVAHENGSFDVSADLSGNNSAADVERKCSRDTHMPISGLYLAMHINPNNEDFSKLIVECLHKQGVVEENFTKDDWDDFVWAFAKVAGDGTGPTPDPVDFPKLPGGALMSDPPVQKCADNPLGLPNPQGL</sequence>
<protein>
    <submittedName>
        <fullName evidence="2">Uncharacterized protein</fullName>
    </submittedName>
</protein>
<evidence type="ECO:0000313" key="3">
    <source>
        <dbReference type="Proteomes" id="UP000318693"/>
    </source>
</evidence>
<dbReference type="AlphaFoldDB" id="A0A552WP69"/>
<feature type="region of interest" description="Disordered" evidence="1">
    <location>
        <begin position="181"/>
        <end position="220"/>
    </location>
</feature>